<proteinExistence type="predicted"/>
<organism evidence="1 2">
    <name type="scientific">Rhabditophanes sp. KR3021</name>
    <dbReference type="NCBI Taxonomy" id="114890"/>
    <lineage>
        <taxon>Eukaryota</taxon>
        <taxon>Metazoa</taxon>
        <taxon>Ecdysozoa</taxon>
        <taxon>Nematoda</taxon>
        <taxon>Chromadorea</taxon>
        <taxon>Rhabditida</taxon>
        <taxon>Tylenchina</taxon>
        <taxon>Panagrolaimomorpha</taxon>
        <taxon>Strongyloidoidea</taxon>
        <taxon>Alloionematidae</taxon>
        <taxon>Rhabditophanes</taxon>
    </lineage>
</organism>
<name>A0AC35U039_9BILA</name>
<evidence type="ECO:0000313" key="1">
    <source>
        <dbReference type="Proteomes" id="UP000095286"/>
    </source>
</evidence>
<evidence type="ECO:0000313" key="2">
    <source>
        <dbReference type="WBParaSite" id="RSKR_0000624550.1"/>
    </source>
</evidence>
<dbReference type="WBParaSite" id="RSKR_0000624550.1">
    <property type="protein sequence ID" value="RSKR_0000624550.1"/>
    <property type="gene ID" value="RSKR_0000624550"/>
</dbReference>
<accession>A0AC35U039</accession>
<protein>
    <submittedName>
        <fullName evidence="2">Uncharacterized protein</fullName>
    </submittedName>
</protein>
<reference evidence="2" key="1">
    <citation type="submission" date="2016-11" db="UniProtKB">
        <authorList>
            <consortium name="WormBaseParasite"/>
        </authorList>
    </citation>
    <scope>IDENTIFICATION</scope>
    <source>
        <strain evidence="2">KR3021</strain>
    </source>
</reference>
<dbReference type="Proteomes" id="UP000095286">
    <property type="component" value="Unplaced"/>
</dbReference>
<sequence length="167" mass="18908">MSAGVFFCLSFCLTCALLLLLRKAYTHIIEKKSAKAIIQPRLPIYPIRFPQFLHPSSQNSNATATYPHRHTTHSQRTAAKPFYTDPPPAYNEYQTSTTSNPTIFTTVSSGHLTSSFNPNQPYLQNRFTNEPPRYDELPGTANNPPPNLIFHPQPNNPDPHHVLPQKR</sequence>